<evidence type="ECO:0000256" key="7">
    <source>
        <dbReference type="ARBA" id="ARBA00023065"/>
    </source>
</evidence>
<keyword evidence="5 11" id="KW-0812">Transmembrane</keyword>
<organism evidence="15 16">
    <name type="scientific">Pseudoduganella namucuonensis</name>
    <dbReference type="NCBI Taxonomy" id="1035707"/>
    <lineage>
        <taxon>Bacteria</taxon>
        <taxon>Pseudomonadati</taxon>
        <taxon>Pseudomonadota</taxon>
        <taxon>Betaproteobacteria</taxon>
        <taxon>Burkholderiales</taxon>
        <taxon>Oxalobacteraceae</taxon>
        <taxon>Telluria group</taxon>
        <taxon>Pseudoduganella</taxon>
    </lineage>
</organism>
<keyword evidence="7" id="KW-0406">Ion transport</keyword>
<dbReference type="PANTHER" id="PTHR32552:SF81">
    <property type="entry name" value="TONB-DEPENDENT OUTER MEMBRANE RECEPTOR"/>
    <property type="match status" value="1"/>
</dbReference>
<dbReference type="EMBL" id="FPBO01000008">
    <property type="protein sequence ID" value="SFU73983.1"/>
    <property type="molecule type" value="Genomic_DNA"/>
</dbReference>
<keyword evidence="10 11" id="KW-0998">Cell outer membrane</keyword>
<proteinExistence type="inferred from homology"/>
<comment type="subcellular location">
    <subcellularLocation>
        <location evidence="1 11">Cell outer membrane</location>
        <topology evidence="1 11">Multi-pass membrane protein</topology>
    </subcellularLocation>
</comment>
<evidence type="ECO:0000256" key="8">
    <source>
        <dbReference type="ARBA" id="ARBA00023077"/>
    </source>
</evidence>
<keyword evidence="16" id="KW-1185">Reference proteome</keyword>
<evidence type="ECO:0000313" key="15">
    <source>
        <dbReference type="EMBL" id="SFU73983.1"/>
    </source>
</evidence>
<dbReference type="STRING" id="1035707.SAMN05216552_1008138"/>
<evidence type="ECO:0000256" key="4">
    <source>
        <dbReference type="ARBA" id="ARBA00022496"/>
    </source>
</evidence>
<evidence type="ECO:0000256" key="5">
    <source>
        <dbReference type="ARBA" id="ARBA00022692"/>
    </source>
</evidence>
<evidence type="ECO:0000259" key="14">
    <source>
        <dbReference type="Pfam" id="PF07715"/>
    </source>
</evidence>
<evidence type="ECO:0000256" key="3">
    <source>
        <dbReference type="ARBA" id="ARBA00022452"/>
    </source>
</evidence>
<keyword evidence="9 11" id="KW-0472">Membrane</keyword>
<dbReference type="InterPro" id="IPR036942">
    <property type="entry name" value="Beta-barrel_TonB_sf"/>
</dbReference>
<evidence type="ECO:0000256" key="9">
    <source>
        <dbReference type="ARBA" id="ARBA00023136"/>
    </source>
</evidence>
<dbReference type="SUPFAM" id="SSF56935">
    <property type="entry name" value="Porins"/>
    <property type="match status" value="1"/>
</dbReference>
<keyword evidence="2 11" id="KW-0813">Transport</keyword>
<accession>A0A1I7IM37</accession>
<comment type="similarity">
    <text evidence="11 12">Belongs to the TonB-dependent receptor family.</text>
</comment>
<dbReference type="PROSITE" id="PS52016">
    <property type="entry name" value="TONB_DEPENDENT_REC_3"/>
    <property type="match status" value="1"/>
</dbReference>
<dbReference type="Proteomes" id="UP000199391">
    <property type="component" value="Unassembled WGS sequence"/>
</dbReference>
<evidence type="ECO:0000313" key="16">
    <source>
        <dbReference type="Proteomes" id="UP000199391"/>
    </source>
</evidence>
<dbReference type="InterPro" id="IPR039426">
    <property type="entry name" value="TonB-dep_rcpt-like"/>
</dbReference>
<feature type="domain" description="TonB-dependent receptor-like beta-barrel" evidence="13">
    <location>
        <begin position="246"/>
        <end position="721"/>
    </location>
</feature>
<dbReference type="GO" id="GO:0006826">
    <property type="term" value="P:iron ion transport"/>
    <property type="evidence" value="ECO:0007669"/>
    <property type="project" value="UniProtKB-KW"/>
</dbReference>
<dbReference type="GO" id="GO:0009279">
    <property type="term" value="C:cell outer membrane"/>
    <property type="evidence" value="ECO:0007669"/>
    <property type="project" value="UniProtKB-SubCell"/>
</dbReference>
<keyword evidence="6" id="KW-0408">Iron</keyword>
<keyword evidence="3 11" id="KW-1134">Transmembrane beta strand</keyword>
<protein>
    <submittedName>
        <fullName evidence="15">Iron complex outermembrane recepter protein</fullName>
    </submittedName>
</protein>
<dbReference type="PANTHER" id="PTHR32552">
    <property type="entry name" value="FERRICHROME IRON RECEPTOR-RELATED"/>
    <property type="match status" value="1"/>
</dbReference>
<evidence type="ECO:0000256" key="10">
    <source>
        <dbReference type="ARBA" id="ARBA00023237"/>
    </source>
</evidence>
<dbReference type="Pfam" id="PF07715">
    <property type="entry name" value="Plug"/>
    <property type="match status" value="1"/>
</dbReference>
<evidence type="ECO:0000256" key="2">
    <source>
        <dbReference type="ARBA" id="ARBA00022448"/>
    </source>
</evidence>
<reference evidence="16" key="1">
    <citation type="submission" date="2016-10" db="EMBL/GenBank/DDBJ databases">
        <authorList>
            <person name="Varghese N."/>
            <person name="Submissions S."/>
        </authorList>
    </citation>
    <scope>NUCLEOTIDE SEQUENCE [LARGE SCALE GENOMIC DNA]</scope>
    <source>
        <strain evidence="16">CGMCC 1.11014</strain>
    </source>
</reference>
<dbReference type="AlphaFoldDB" id="A0A1I7IM37"/>
<dbReference type="Pfam" id="PF00593">
    <property type="entry name" value="TonB_dep_Rec_b-barrel"/>
    <property type="match status" value="1"/>
</dbReference>
<feature type="domain" description="TonB-dependent receptor plug" evidence="14">
    <location>
        <begin position="52"/>
        <end position="161"/>
    </location>
</feature>
<dbReference type="InterPro" id="IPR000531">
    <property type="entry name" value="Beta-barrel_TonB"/>
</dbReference>
<keyword evidence="8 12" id="KW-0798">TonB box</keyword>
<evidence type="ECO:0000256" key="1">
    <source>
        <dbReference type="ARBA" id="ARBA00004571"/>
    </source>
</evidence>
<gene>
    <name evidence="15" type="ORF">SAMN05216552_1008138</name>
</gene>
<sequence>MPFVLGMQAAYGQEADAAMPETVAPAGKSGSPALPDKIEQVIITAEKRSVNIQNAPLSVTAISGENLQKSNITALNGLNGQVPGMSIAKSSGYETVVTMRGVGSETPESAYATAPGVSLHVDGVYIANSISLDQSLFDLDRIEVLRGPQGTLFGQSSTGGTINLISKQPELNDFGGSADLSAGNYKLRQGRVALNIPIGETVAVRGSAQKNDHDGFARSTYGFGLDELHDASGKLAMMWKPNADFSAILTGQWYRANQNGAEQKNILDPEPDPRTVTQDYASTFKLAADLYHLNLVYNLPWATFKSITSYQTLDHKQHMNGARLDFATLGVYDDVAAWNTKLQNFTQEFDLQSQPGGKVDWVTGLFIMKQRSNQYVLEYSGKDLAREHIVPADNATSLPANLKYAENTTVHRTSWAPFFQTTYHVTDHLRLTGGARYNSDATKGDRGTYFNLYGPPGKINYSSGKPTGKLAIDYDLLPQSMIYANVTRGYKPGGDNANSDPLMVPRAFKPETITAYELGSKNRFLDNTLRLNFSAFLNDYRNMQYLAVDPVPYQGGIGNIPRTRIYGLEAEASWLTLANRLRMNANLTVMRGLVVGDYKTLDAAGVANAVAATPICAGYYGFPGPSRACEAAIAAQASNVKGNSTPKTPKYQGSINGSYKFLSEHGVLTSRAEYVYRGAFVYRVFNNGALDHVASYGLVNLNFDYQPNDSNVRYSVAVSNLRNKAGINSRYTDPYGIGQTSNEYIAPRQVIATIGYSF</sequence>
<evidence type="ECO:0000256" key="11">
    <source>
        <dbReference type="PROSITE-ProRule" id="PRU01360"/>
    </source>
</evidence>
<evidence type="ECO:0000256" key="12">
    <source>
        <dbReference type="RuleBase" id="RU003357"/>
    </source>
</evidence>
<evidence type="ECO:0000256" key="6">
    <source>
        <dbReference type="ARBA" id="ARBA00023004"/>
    </source>
</evidence>
<evidence type="ECO:0000259" key="13">
    <source>
        <dbReference type="Pfam" id="PF00593"/>
    </source>
</evidence>
<name>A0A1I7IM37_9BURK</name>
<keyword evidence="4" id="KW-0410">Iron transport</keyword>
<dbReference type="Gene3D" id="2.40.170.20">
    <property type="entry name" value="TonB-dependent receptor, beta-barrel domain"/>
    <property type="match status" value="1"/>
</dbReference>
<dbReference type="InterPro" id="IPR012910">
    <property type="entry name" value="Plug_dom"/>
</dbReference>